<sequence length="472" mass="51274">MSNEFDTLIVNGRIPNFATDTFISAALALNDGCIEEIVDTTNEDRIDYLTHHASEVIDAKGHVVAPGFIDVHMHEENLAETDEYGIGRLMARMGVTTCVAGNCGESPQGFQTFSQWVNSKGGAPVNYLILAGYNSYRQSLGLGTYDKATPEQYRKAAALVREQIEAGCAGVSFGLEYDPGITEEEMYEVVSAVADLDPFVSIHFRADCADARASLEEMARLSRKTQVRVEASHLSSLAGYGYMDEALAFIEQEMAENPQFGYDTYPYTAFSTGIGSAVFDVDWRAKWGCDYDAIRFLYPPYRGQRATRETYEEVRSQHPEQNVVCFAMREPEIEAAIVNPLGLVCSDGGVYAGEAHPRAAGSFPRVIARYVRGTKSLTLMQALKKMSLQAAKRLGLSATKGSIEPGKDADIVIFDPELIEDGSTFDEPLKAPVGIDRVLVGGVTVVKDGADTGALSGCVLTGAGRHTEKTEG</sequence>
<organism evidence="2 3">
    <name type="scientific">Candidatus Coprovicinus avistercoris</name>
    <dbReference type="NCBI Taxonomy" id="2840754"/>
    <lineage>
        <taxon>Bacteria</taxon>
        <taxon>Bacillati</taxon>
        <taxon>Actinomycetota</taxon>
        <taxon>Coriobacteriia</taxon>
        <taxon>Coriobacteriales</taxon>
        <taxon>Coriobacteriaceae</taxon>
        <taxon>Coriobacteriaceae incertae sedis</taxon>
        <taxon>Candidatus Coprovicinus</taxon>
    </lineage>
</organism>
<comment type="caution">
    <text evidence="2">The sequence shown here is derived from an EMBL/GenBank/DDBJ whole genome shotgun (WGS) entry which is preliminary data.</text>
</comment>
<dbReference type="InterPro" id="IPR032466">
    <property type="entry name" value="Metal_Hydrolase"/>
</dbReference>
<dbReference type="PANTHER" id="PTHR11647:SF1">
    <property type="entry name" value="COLLAPSIN RESPONSE MEDIATOR PROTEIN"/>
    <property type="match status" value="1"/>
</dbReference>
<dbReference type="AlphaFoldDB" id="A0A9D1HVJ2"/>
<dbReference type="EMBL" id="DVMQ01000001">
    <property type="protein sequence ID" value="HIU23329.1"/>
    <property type="molecule type" value="Genomic_DNA"/>
</dbReference>
<reference evidence="2" key="2">
    <citation type="journal article" date="2021" name="PeerJ">
        <title>Extensive microbial diversity within the chicken gut microbiome revealed by metagenomics and culture.</title>
        <authorList>
            <person name="Gilroy R."/>
            <person name="Ravi A."/>
            <person name="Getino M."/>
            <person name="Pursley I."/>
            <person name="Horton D.L."/>
            <person name="Alikhan N.F."/>
            <person name="Baker D."/>
            <person name="Gharbi K."/>
            <person name="Hall N."/>
            <person name="Watson M."/>
            <person name="Adriaenssens E.M."/>
            <person name="Foster-Nyarko E."/>
            <person name="Jarju S."/>
            <person name="Secka A."/>
            <person name="Antonio M."/>
            <person name="Oren A."/>
            <person name="Chaudhuri R.R."/>
            <person name="La Ragione R."/>
            <person name="Hildebrand F."/>
            <person name="Pallen M.J."/>
        </authorList>
    </citation>
    <scope>NUCLEOTIDE SEQUENCE</scope>
    <source>
        <strain evidence="2">ChiHjej12B11-29160</strain>
    </source>
</reference>
<evidence type="ECO:0000259" key="1">
    <source>
        <dbReference type="Pfam" id="PF07969"/>
    </source>
</evidence>
<gene>
    <name evidence="2" type="ORF">IAD17_00135</name>
</gene>
<dbReference type="InterPro" id="IPR023100">
    <property type="entry name" value="D-aminoacylase_insert_dom_sf"/>
</dbReference>
<feature type="domain" description="Amidohydrolase 3" evidence="1">
    <location>
        <begin position="55"/>
        <end position="122"/>
    </location>
</feature>
<dbReference type="SUPFAM" id="SSF51338">
    <property type="entry name" value="Composite domain of metallo-dependent hydrolases"/>
    <property type="match status" value="1"/>
</dbReference>
<proteinExistence type="predicted"/>
<dbReference type="PANTHER" id="PTHR11647">
    <property type="entry name" value="HYDRANTOINASE/DIHYDROPYRIMIDINASE FAMILY MEMBER"/>
    <property type="match status" value="1"/>
</dbReference>
<evidence type="ECO:0000313" key="2">
    <source>
        <dbReference type="EMBL" id="HIU23329.1"/>
    </source>
</evidence>
<reference evidence="2" key="1">
    <citation type="submission" date="2020-10" db="EMBL/GenBank/DDBJ databases">
        <authorList>
            <person name="Gilroy R."/>
        </authorList>
    </citation>
    <scope>NUCLEOTIDE SEQUENCE</scope>
    <source>
        <strain evidence="2">ChiHjej12B11-29160</strain>
    </source>
</reference>
<dbReference type="Gene3D" id="3.30.1490.130">
    <property type="entry name" value="D-aminoacylase. Domain 3"/>
    <property type="match status" value="1"/>
</dbReference>
<dbReference type="InterPro" id="IPR013108">
    <property type="entry name" value="Amidohydro_3"/>
</dbReference>
<dbReference type="InterPro" id="IPR011059">
    <property type="entry name" value="Metal-dep_hydrolase_composite"/>
</dbReference>
<dbReference type="InterPro" id="IPR050378">
    <property type="entry name" value="Metallo-dep_Hydrolases_sf"/>
</dbReference>
<name>A0A9D1HVJ2_9ACTN</name>
<dbReference type="Gene3D" id="2.30.40.10">
    <property type="entry name" value="Urease, subunit C, domain 1"/>
    <property type="match status" value="1"/>
</dbReference>
<accession>A0A9D1HVJ2</accession>
<protein>
    <submittedName>
        <fullName evidence="2">Amidohydrolase family protein</fullName>
    </submittedName>
</protein>
<dbReference type="Gene3D" id="3.20.20.140">
    <property type="entry name" value="Metal-dependent hydrolases"/>
    <property type="match status" value="1"/>
</dbReference>
<dbReference type="Proteomes" id="UP000824078">
    <property type="component" value="Unassembled WGS sequence"/>
</dbReference>
<dbReference type="Pfam" id="PF07969">
    <property type="entry name" value="Amidohydro_3"/>
    <property type="match status" value="2"/>
</dbReference>
<evidence type="ECO:0000313" key="3">
    <source>
        <dbReference type="Proteomes" id="UP000824078"/>
    </source>
</evidence>
<dbReference type="GO" id="GO:0016811">
    <property type="term" value="F:hydrolase activity, acting on carbon-nitrogen (but not peptide) bonds, in linear amides"/>
    <property type="evidence" value="ECO:0007669"/>
    <property type="project" value="InterPro"/>
</dbReference>
<dbReference type="SUPFAM" id="SSF51556">
    <property type="entry name" value="Metallo-dependent hydrolases"/>
    <property type="match status" value="1"/>
</dbReference>
<feature type="domain" description="Amidohydrolase 3" evidence="1">
    <location>
        <begin position="355"/>
        <end position="446"/>
    </location>
</feature>